<comment type="subcellular location">
    <subcellularLocation>
        <location evidence="1">Nucleus</location>
    </subcellularLocation>
</comment>
<evidence type="ECO:0000313" key="6">
    <source>
        <dbReference type="EMBL" id="KAJ7419407.1"/>
    </source>
</evidence>
<evidence type="ECO:0000256" key="1">
    <source>
        <dbReference type="ARBA" id="ARBA00004123"/>
    </source>
</evidence>
<feature type="region of interest" description="Disordered" evidence="4">
    <location>
        <begin position="190"/>
        <end position="209"/>
    </location>
</feature>
<dbReference type="InterPro" id="IPR037000">
    <property type="entry name" value="Ski_DNA-bd_sf"/>
</dbReference>
<evidence type="ECO:0000256" key="3">
    <source>
        <dbReference type="ARBA" id="ARBA00038192"/>
    </source>
</evidence>
<organism evidence="6 7">
    <name type="scientific">Willisornis vidua</name>
    <name type="common">Xingu scale-backed antbird</name>
    <dbReference type="NCBI Taxonomy" id="1566151"/>
    <lineage>
        <taxon>Eukaryota</taxon>
        <taxon>Metazoa</taxon>
        <taxon>Chordata</taxon>
        <taxon>Craniata</taxon>
        <taxon>Vertebrata</taxon>
        <taxon>Euteleostomi</taxon>
        <taxon>Archelosauria</taxon>
        <taxon>Archosauria</taxon>
        <taxon>Dinosauria</taxon>
        <taxon>Saurischia</taxon>
        <taxon>Theropoda</taxon>
        <taxon>Coelurosauria</taxon>
        <taxon>Aves</taxon>
        <taxon>Neognathae</taxon>
        <taxon>Neoaves</taxon>
        <taxon>Telluraves</taxon>
        <taxon>Australaves</taxon>
        <taxon>Passeriformes</taxon>
        <taxon>Thamnophilidae</taxon>
        <taxon>Willisornis</taxon>
    </lineage>
</organism>
<evidence type="ECO:0000256" key="4">
    <source>
        <dbReference type="SAM" id="MobiDB-lite"/>
    </source>
</evidence>
<evidence type="ECO:0000313" key="7">
    <source>
        <dbReference type="Proteomes" id="UP001145742"/>
    </source>
</evidence>
<dbReference type="Proteomes" id="UP001145742">
    <property type="component" value="Unassembled WGS sequence"/>
</dbReference>
<comment type="caution">
    <text evidence="6">The sequence shown here is derived from an EMBL/GenBank/DDBJ whole genome shotgun (WGS) entry which is preliminary data.</text>
</comment>
<dbReference type="SUPFAM" id="SSF46955">
    <property type="entry name" value="Putative DNA-binding domain"/>
    <property type="match status" value="1"/>
</dbReference>
<dbReference type="PANTHER" id="PTHR12577">
    <property type="entry name" value="DACHSHUND"/>
    <property type="match status" value="1"/>
</dbReference>
<dbReference type="PANTHER" id="PTHR12577:SF7">
    <property type="entry name" value="DACHSHUND HOMOLOG 2"/>
    <property type="match status" value="1"/>
</dbReference>
<sequence>MAVSAPPVIAASSSGSAGLFRADPLYSSPAESPRLASSLVNTFLSAGGGGGGAGAGGGGGNECKMVDLHGVKVASFLVEGQELICLPQVFDLFLKHLVGGLHTVYTKLKRLDISPVVCTVEQVRILRGLGAIQPGVNRCKLITRKDFETLYNDCTNARVSNLPRALGFILDRGWPCLNWRDGDLVDGPGVDEELPGWSHSKHSPKENRDVELLESPEKVMDLLQGWSPFGLEPGWESWGVTWRREGSRET</sequence>
<evidence type="ECO:0000259" key="5">
    <source>
        <dbReference type="Pfam" id="PF02437"/>
    </source>
</evidence>
<accession>A0ABQ9DH90</accession>
<dbReference type="CDD" id="cd21081">
    <property type="entry name" value="DHD_Dac"/>
    <property type="match status" value="1"/>
</dbReference>
<gene>
    <name evidence="6" type="ORF">WISP_54209</name>
</gene>
<proteinExistence type="inferred from homology"/>
<dbReference type="Pfam" id="PF02437">
    <property type="entry name" value="Ski_Sno_DHD"/>
    <property type="match status" value="1"/>
</dbReference>
<dbReference type="InterPro" id="IPR052417">
    <property type="entry name" value="Dachshund_domain"/>
</dbReference>
<dbReference type="InterPro" id="IPR003380">
    <property type="entry name" value="SKI/SNO/DAC"/>
</dbReference>
<comment type="similarity">
    <text evidence="3">Belongs to the DACH/dachshund family.</text>
</comment>
<feature type="domain" description="SKI/SNO/DAC" evidence="5">
    <location>
        <begin position="61"/>
        <end position="156"/>
    </location>
</feature>
<dbReference type="EMBL" id="WHWB01033507">
    <property type="protein sequence ID" value="KAJ7419407.1"/>
    <property type="molecule type" value="Genomic_DNA"/>
</dbReference>
<reference evidence="6" key="1">
    <citation type="submission" date="2019-10" db="EMBL/GenBank/DDBJ databases">
        <authorList>
            <person name="Soares A.E.R."/>
            <person name="Aleixo A."/>
            <person name="Schneider P."/>
            <person name="Miyaki C.Y."/>
            <person name="Schneider M.P."/>
            <person name="Mello C."/>
            <person name="Vasconcelos A.T.R."/>
        </authorList>
    </citation>
    <scope>NUCLEOTIDE SEQUENCE</scope>
    <source>
        <tissue evidence="6">Muscle</tissue>
    </source>
</reference>
<keyword evidence="2" id="KW-0539">Nucleus</keyword>
<dbReference type="InterPro" id="IPR009061">
    <property type="entry name" value="DNA-bd_dom_put_sf"/>
</dbReference>
<protein>
    <submittedName>
        <fullName evidence="6">Dachshund 2-like protein</fullName>
    </submittedName>
</protein>
<evidence type="ECO:0000256" key="2">
    <source>
        <dbReference type="ARBA" id="ARBA00023242"/>
    </source>
</evidence>
<keyword evidence="7" id="KW-1185">Reference proteome</keyword>
<name>A0ABQ9DH90_9PASS</name>
<dbReference type="Gene3D" id="3.10.260.20">
    <property type="entry name" value="Ski"/>
    <property type="match status" value="1"/>
</dbReference>